<proteinExistence type="predicted"/>
<dbReference type="AlphaFoldDB" id="A0A7S1TGZ0"/>
<reference evidence="1" key="1">
    <citation type="submission" date="2021-01" db="EMBL/GenBank/DDBJ databases">
        <authorList>
            <person name="Corre E."/>
            <person name="Pelletier E."/>
            <person name="Niang G."/>
            <person name="Scheremetjew M."/>
            <person name="Finn R."/>
            <person name="Kale V."/>
            <person name="Holt S."/>
            <person name="Cochrane G."/>
            <person name="Meng A."/>
            <person name="Brown T."/>
            <person name="Cohen L."/>
        </authorList>
    </citation>
    <scope>NUCLEOTIDE SEQUENCE</scope>
    <source>
        <strain evidence="1">SAG 36.94</strain>
    </source>
</reference>
<evidence type="ECO:0000313" key="1">
    <source>
        <dbReference type="EMBL" id="CAD9236529.1"/>
    </source>
</evidence>
<gene>
    <name evidence="1" type="ORF">CCAE0312_LOCUS8625</name>
</gene>
<organism evidence="1">
    <name type="scientific">Compsopogon caeruleus</name>
    <dbReference type="NCBI Taxonomy" id="31354"/>
    <lineage>
        <taxon>Eukaryota</taxon>
        <taxon>Rhodophyta</taxon>
        <taxon>Compsopogonophyceae</taxon>
        <taxon>Compsopogonales</taxon>
        <taxon>Compsopogonaceae</taxon>
        <taxon>Compsopogon</taxon>
    </lineage>
</organism>
<accession>A0A7S1TGZ0</accession>
<dbReference type="EMBL" id="HBGH01015456">
    <property type="protein sequence ID" value="CAD9236529.1"/>
    <property type="molecule type" value="Transcribed_RNA"/>
</dbReference>
<protein>
    <submittedName>
        <fullName evidence="1">Uncharacterized protein</fullName>
    </submittedName>
</protein>
<sequence length="104" mass="12205">MGFVVATFRSFDKHFQLFFFFHPYIDANWETDVLPRIPDFWDGCFTTKSFIFFFPKSNKPVLAPLLWMDLHRVSHQPVRLDGHHHSVPLYSLLSRRSGSSSMLG</sequence>
<name>A0A7S1TGZ0_9RHOD</name>